<evidence type="ECO:0000256" key="3">
    <source>
        <dbReference type="ARBA" id="ARBA00022692"/>
    </source>
</evidence>
<feature type="transmembrane region" description="Helical" evidence="8">
    <location>
        <begin position="407"/>
        <end position="428"/>
    </location>
</feature>
<dbReference type="GeneID" id="107217535"/>
<dbReference type="CDD" id="cd17358">
    <property type="entry name" value="MFS_GLUT6_8_Class3_like"/>
    <property type="match status" value="1"/>
</dbReference>
<dbReference type="PROSITE" id="PS00217">
    <property type="entry name" value="SUGAR_TRANSPORT_2"/>
    <property type="match status" value="1"/>
</dbReference>
<evidence type="ECO:0000256" key="8">
    <source>
        <dbReference type="SAM" id="Phobius"/>
    </source>
</evidence>
<feature type="transmembrane region" description="Helical" evidence="8">
    <location>
        <begin position="34"/>
        <end position="54"/>
    </location>
</feature>
<dbReference type="GO" id="GO:0005886">
    <property type="term" value="C:plasma membrane"/>
    <property type="evidence" value="ECO:0007669"/>
    <property type="project" value="UniProtKB-SubCell"/>
</dbReference>
<feature type="transmembrane region" description="Helical" evidence="8">
    <location>
        <begin position="189"/>
        <end position="210"/>
    </location>
</feature>
<keyword evidence="5 8" id="KW-0472">Membrane</keyword>
<evidence type="ECO:0000313" key="12">
    <source>
        <dbReference type="RefSeq" id="XP_015510587.2"/>
    </source>
</evidence>
<dbReference type="AlphaFoldDB" id="A0A6J0B8T3"/>
<evidence type="ECO:0000313" key="11">
    <source>
        <dbReference type="RefSeq" id="XP_015510586.2"/>
    </source>
</evidence>
<dbReference type="PANTHER" id="PTHR48021:SF1">
    <property type="entry name" value="GH07001P-RELATED"/>
    <property type="match status" value="1"/>
</dbReference>
<dbReference type="OrthoDB" id="6612291at2759"/>
<gene>
    <name evidence="11 12" type="primary">LOC107217535</name>
</gene>
<dbReference type="NCBIfam" id="TIGR00879">
    <property type="entry name" value="SP"/>
    <property type="match status" value="1"/>
</dbReference>
<feature type="transmembrane region" description="Helical" evidence="8">
    <location>
        <begin position="440"/>
        <end position="458"/>
    </location>
</feature>
<feature type="transmembrane region" description="Helical" evidence="8">
    <location>
        <begin position="133"/>
        <end position="153"/>
    </location>
</feature>
<feature type="domain" description="Major facilitator superfamily (MFS) profile" evidence="9">
    <location>
        <begin position="36"/>
        <end position="462"/>
    </location>
</feature>
<evidence type="ECO:0000256" key="7">
    <source>
        <dbReference type="RuleBase" id="RU003346"/>
    </source>
</evidence>
<keyword evidence="6" id="KW-0325">Glycoprotein</keyword>
<feature type="transmembrane region" description="Helical" evidence="8">
    <location>
        <begin position="77"/>
        <end position="97"/>
    </location>
</feature>
<keyword evidence="2" id="KW-1003">Cell membrane</keyword>
<dbReference type="PRINTS" id="PR00171">
    <property type="entry name" value="SUGRTRNSPORT"/>
</dbReference>
<comment type="subcellular location">
    <subcellularLocation>
        <location evidence="1">Cell membrane</location>
        <topology evidence="1">Multi-pass membrane protein</topology>
    </subcellularLocation>
</comment>
<comment type="similarity">
    <text evidence="7">Belongs to the major facilitator superfamily. Sugar transporter (TC 2.A.1.1) family.</text>
</comment>
<dbReference type="InterPro" id="IPR036259">
    <property type="entry name" value="MFS_trans_sf"/>
</dbReference>
<feature type="transmembrane region" description="Helical" evidence="8">
    <location>
        <begin position="109"/>
        <end position="127"/>
    </location>
</feature>
<evidence type="ECO:0000313" key="10">
    <source>
        <dbReference type="Proteomes" id="UP000829291"/>
    </source>
</evidence>
<evidence type="ECO:0000259" key="9">
    <source>
        <dbReference type="PROSITE" id="PS50850"/>
    </source>
</evidence>
<evidence type="ECO:0000256" key="6">
    <source>
        <dbReference type="ARBA" id="ARBA00023180"/>
    </source>
</evidence>
<keyword evidence="10" id="KW-1185">Reference proteome</keyword>
<dbReference type="Gene3D" id="1.20.1250.20">
    <property type="entry name" value="MFS general substrate transporter like domains"/>
    <property type="match status" value="1"/>
</dbReference>
<accession>A0A6J0B8T3</accession>
<feature type="transmembrane region" description="Helical" evidence="8">
    <location>
        <begin position="165"/>
        <end position="183"/>
    </location>
</feature>
<feature type="transmembrane region" description="Helical" evidence="8">
    <location>
        <begin position="371"/>
        <end position="395"/>
    </location>
</feature>
<name>A0A6J0B8T3_NEOLC</name>
<evidence type="ECO:0000256" key="5">
    <source>
        <dbReference type="ARBA" id="ARBA00023136"/>
    </source>
</evidence>
<dbReference type="GO" id="GO:0051119">
    <property type="term" value="F:sugar transmembrane transporter activity"/>
    <property type="evidence" value="ECO:0007669"/>
    <property type="project" value="InterPro"/>
</dbReference>
<dbReference type="InterPro" id="IPR020846">
    <property type="entry name" value="MFS_dom"/>
</dbReference>
<dbReference type="RefSeq" id="XP_015510587.2">
    <property type="nucleotide sequence ID" value="XM_015655101.2"/>
</dbReference>
<keyword evidence="7" id="KW-0813">Transport</keyword>
<dbReference type="PROSITE" id="PS00216">
    <property type="entry name" value="SUGAR_TRANSPORT_1"/>
    <property type="match status" value="1"/>
</dbReference>
<dbReference type="RefSeq" id="XP_015510586.2">
    <property type="nucleotide sequence ID" value="XM_015655100.2"/>
</dbReference>
<dbReference type="InterPro" id="IPR050549">
    <property type="entry name" value="MFS_Trehalose_Transporter"/>
</dbReference>
<keyword evidence="4 8" id="KW-1133">Transmembrane helix</keyword>
<dbReference type="SUPFAM" id="SSF103473">
    <property type="entry name" value="MFS general substrate transporter"/>
    <property type="match status" value="1"/>
</dbReference>
<dbReference type="PANTHER" id="PTHR48021">
    <property type="match status" value="1"/>
</dbReference>
<protein>
    <submittedName>
        <fullName evidence="11 12">Facilitated trehalose transporter Tret1 isoform X2</fullName>
    </submittedName>
</protein>
<evidence type="ECO:0000256" key="1">
    <source>
        <dbReference type="ARBA" id="ARBA00004651"/>
    </source>
</evidence>
<reference evidence="11 12" key="1">
    <citation type="submission" date="2025-05" db="UniProtKB">
        <authorList>
            <consortium name="RefSeq"/>
        </authorList>
    </citation>
    <scope>IDENTIFICATION</scope>
    <source>
        <tissue evidence="11 12">Thorax and Abdomen</tissue>
    </source>
</reference>
<dbReference type="InterPro" id="IPR003663">
    <property type="entry name" value="Sugar/inositol_transpt"/>
</dbReference>
<dbReference type="Proteomes" id="UP000829291">
    <property type="component" value="Chromosome 5"/>
</dbReference>
<dbReference type="InterPro" id="IPR044775">
    <property type="entry name" value="MFS_ERD6/Tret1-like"/>
</dbReference>
<evidence type="ECO:0000256" key="4">
    <source>
        <dbReference type="ARBA" id="ARBA00022989"/>
    </source>
</evidence>
<dbReference type="InterPro" id="IPR005828">
    <property type="entry name" value="MFS_sugar_transport-like"/>
</dbReference>
<keyword evidence="3 8" id="KW-0812">Transmembrane</keyword>
<feature type="transmembrane region" description="Helical" evidence="8">
    <location>
        <begin position="275"/>
        <end position="298"/>
    </location>
</feature>
<evidence type="ECO:0000256" key="2">
    <source>
        <dbReference type="ARBA" id="ARBA00022475"/>
    </source>
</evidence>
<dbReference type="InterPro" id="IPR005829">
    <property type="entry name" value="Sugar_transporter_CS"/>
</dbReference>
<dbReference type="Pfam" id="PF00083">
    <property type="entry name" value="Sugar_tr"/>
    <property type="match status" value="1"/>
</dbReference>
<dbReference type="PROSITE" id="PS50850">
    <property type="entry name" value="MFS"/>
    <property type="match status" value="1"/>
</dbReference>
<feature type="transmembrane region" description="Helical" evidence="8">
    <location>
        <begin position="310"/>
        <end position="330"/>
    </location>
</feature>
<sequence>MMTEKIITVSELTLSVSSGDDSKPAVPAKQLPQYFAALSATLGALAFGGVLGWSTSGGDSGEKLAEQYNITMSTSDFSWIGSVTNLGSAAICIPMGLMMDAFGRKRSMLILVVPYTIGWSLVIWAKSVAMFCVGRFLLGFSGGGFCVAVAVYTAEIGEKTIRGRLGAFHELMLTSGILISYILGTLIPIYYLSMTFAAVPLIFFVVFSFMPESPTYYLMKNREEEARDSLLRVRGPKYDVERELITRKLVLAEELQYKGSFLAAMRSKVARNGLIIAYGLMFFQQMSGVNAIVFYTGSIFGQNGAISTDASTIIVGALQVVSTFTSLLIVDRLGRKILLLASISAMAVGMLALGTYYYLEENGVDVSSVNWIPLVSVCLFILMSSLGFGPIPFMMVGELFSPQIKGIAGSSACSFNWLMAFLVTRTFNDLVEAFGNYATFWMYSVICACGVLFVIFIVPETKGKSLEQIQRELGAKITVPIDVKP</sequence>
<proteinExistence type="inferred from homology"/>
<feature type="transmembrane region" description="Helical" evidence="8">
    <location>
        <begin position="337"/>
        <end position="359"/>
    </location>
</feature>
<organism evidence="10 11">
    <name type="scientific">Neodiprion lecontei</name>
    <name type="common">Redheaded pine sawfly</name>
    <dbReference type="NCBI Taxonomy" id="441921"/>
    <lineage>
        <taxon>Eukaryota</taxon>
        <taxon>Metazoa</taxon>
        <taxon>Ecdysozoa</taxon>
        <taxon>Arthropoda</taxon>
        <taxon>Hexapoda</taxon>
        <taxon>Insecta</taxon>
        <taxon>Pterygota</taxon>
        <taxon>Neoptera</taxon>
        <taxon>Endopterygota</taxon>
        <taxon>Hymenoptera</taxon>
        <taxon>Tenthredinoidea</taxon>
        <taxon>Diprionidae</taxon>
        <taxon>Diprioninae</taxon>
        <taxon>Neodiprion</taxon>
    </lineage>
</organism>